<reference evidence="11" key="1">
    <citation type="submission" date="2017-02" db="EMBL/GenBank/DDBJ databases">
        <title>Comparative genomics and description of representatives of a novel lineage of planctomycetes thriving in anoxic sediments.</title>
        <authorList>
            <person name="Spring S."/>
            <person name="Bunk B."/>
            <person name="Sproer C."/>
        </authorList>
    </citation>
    <scope>NUCLEOTIDE SEQUENCE [LARGE SCALE GENOMIC DNA]</scope>
    <source>
        <strain evidence="11">SM-Chi-D1</strain>
    </source>
</reference>
<dbReference type="STRING" id="1851148.SMSP2_01919"/>
<dbReference type="KEGG" id="pbas:SMSP2_01919"/>
<gene>
    <name evidence="7 10" type="primary">msrA</name>
    <name evidence="10" type="ORF">SMSP2_01919</name>
</gene>
<dbReference type="GO" id="GO:0033743">
    <property type="term" value="F:peptide-methionine (R)-S-oxide reductase activity"/>
    <property type="evidence" value="ECO:0007669"/>
    <property type="project" value="UniProtKB-EC"/>
</dbReference>
<accession>A0A1Q2MFW2</accession>
<dbReference type="NCBIfam" id="TIGR00401">
    <property type="entry name" value="msrA"/>
    <property type="match status" value="1"/>
</dbReference>
<dbReference type="AlphaFoldDB" id="A0A1Q2MFW2"/>
<dbReference type="Pfam" id="PF08547">
    <property type="entry name" value="CIA30"/>
    <property type="match status" value="1"/>
</dbReference>
<dbReference type="InterPro" id="IPR013857">
    <property type="entry name" value="NADH-UbQ_OxRdtase-assoc_prot30"/>
</dbReference>
<evidence type="ECO:0000256" key="7">
    <source>
        <dbReference type="HAMAP-Rule" id="MF_01401"/>
    </source>
</evidence>
<dbReference type="InterPro" id="IPR002579">
    <property type="entry name" value="Met_Sox_Rdtase_MsrB_dom"/>
</dbReference>
<dbReference type="EC" id="1.8.4.11" evidence="7"/>
<evidence type="ECO:0000256" key="1">
    <source>
        <dbReference type="ARBA" id="ARBA00023002"/>
    </source>
</evidence>
<protein>
    <recommendedName>
        <fullName evidence="7">Peptide methionine sulfoxide reductase MsrA</fullName>
        <shortName evidence="7">Protein-methionine-S-oxide reductase</shortName>
        <ecNumber evidence="7">1.8.4.11</ecNumber>
    </recommendedName>
    <alternativeName>
        <fullName evidence="7">Peptide-methionine (S)-S-oxide reductase</fullName>
        <shortName evidence="7">Peptide Met(O) reductase</shortName>
    </alternativeName>
</protein>
<proteinExistence type="inferred from homology"/>
<dbReference type="Gene3D" id="2.170.150.20">
    <property type="entry name" value="Peptide methionine sulfoxide reductase"/>
    <property type="match status" value="1"/>
</dbReference>
<dbReference type="SUPFAM" id="SSF51316">
    <property type="entry name" value="Mss4-like"/>
    <property type="match status" value="1"/>
</dbReference>
<keyword evidence="11" id="KW-1185">Reference proteome</keyword>
<dbReference type="PANTHER" id="PTHR43774">
    <property type="entry name" value="PEPTIDE METHIONINE SULFOXIDE REDUCTASE"/>
    <property type="match status" value="1"/>
</dbReference>
<evidence type="ECO:0000256" key="6">
    <source>
        <dbReference type="ARBA" id="ARBA00048782"/>
    </source>
</evidence>
<dbReference type="InterPro" id="IPR011057">
    <property type="entry name" value="Mss4-like_sf"/>
</dbReference>
<feature type="signal peptide" evidence="8">
    <location>
        <begin position="1"/>
        <end position="24"/>
    </location>
</feature>
<evidence type="ECO:0000256" key="4">
    <source>
        <dbReference type="ARBA" id="ARBA00047806"/>
    </source>
</evidence>
<feature type="active site" evidence="7">
    <location>
        <position position="326"/>
    </location>
</feature>
<dbReference type="InterPro" id="IPR036509">
    <property type="entry name" value="Met_Sox_Rdtase_MsrA_sf"/>
</dbReference>
<evidence type="ECO:0000256" key="2">
    <source>
        <dbReference type="ARBA" id="ARBA00023268"/>
    </source>
</evidence>
<dbReference type="PROSITE" id="PS51790">
    <property type="entry name" value="MSRB"/>
    <property type="match status" value="1"/>
</dbReference>
<comment type="function">
    <text evidence="3 7">Has an important function as a repair enzyme for proteins that have been inactivated by oxidation. Catalyzes the reversible oxidation-reduction of methionine sulfoxide in proteins to methionine.</text>
</comment>
<dbReference type="NCBIfam" id="NF004036">
    <property type="entry name" value="PRK05508.1"/>
    <property type="match status" value="1"/>
</dbReference>
<dbReference type="GO" id="GO:0008113">
    <property type="term" value="F:peptide-methionine (S)-S-oxide reductase activity"/>
    <property type="evidence" value="ECO:0007669"/>
    <property type="project" value="UniProtKB-UniRule"/>
</dbReference>
<dbReference type="Pfam" id="PF01641">
    <property type="entry name" value="SelR"/>
    <property type="match status" value="1"/>
</dbReference>
<comment type="catalytic activity">
    <reaction evidence="5">
        <text>L-methionyl-[protein] + [thioredoxin]-disulfide + H2O = L-methionyl-(R)-S-oxide-[protein] + [thioredoxin]-dithiol</text>
        <dbReference type="Rhea" id="RHEA:24164"/>
        <dbReference type="Rhea" id="RHEA-COMP:10698"/>
        <dbReference type="Rhea" id="RHEA-COMP:10700"/>
        <dbReference type="Rhea" id="RHEA-COMP:12313"/>
        <dbReference type="Rhea" id="RHEA-COMP:12314"/>
        <dbReference type="ChEBI" id="CHEBI:15377"/>
        <dbReference type="ChEBI" id="CHEBI:16044"/>
        <dbReference type="ChEBI" id="CHEBI:29950"/>
        <dbReference type="ChEBI" id="CHEBI:45764"/>
        <dbReference type="ChEBI" id="CHEBI:50058"/>
        <dbReference type="EC" id="1.8.4.12"/>
    </reaction>
</comment>
<keyword evidence="1 7" id="KW-0560">Oxidoreductase</keyword>
<dbReference type="SUPFAM" id="SSF49785">
    <property type="entry name" value="Galactose-binding domain-like"/>
    <property type="match status" value="1"/>
</dbReference>
<name>A0A1Q2MFW2_9BACT</name>
<organism evidence="10 11">
    <name type="scientific">Limihaloglobus sulfuriphilus</name>
    <dbReference type="NCBI Taxonomy" id="1851148"/>
    <lineage>
        <taxon>Bacteria</taxon>
        <taxon>Pseudomonadati</taxon>
        <taxon>Planctomycetota</taxon>
        <taxon>Phycisphaerae</taxon>
        <taxon>Sedimentisphaerales</taxon>
        <taxon>Sedimentisphaeraceae</taxon>
        <taxon>Limihaloglobus</taxon>
    </lineage>
</organism>
<dbReference type="EMBL" id="CP019646">
    <property type="protein sequence ID" value="AQQ71544.1"/>
    <property type="molecule type" value="Genomic_DNA"/>
</dbReference>
<comment type="catalytic activity">
    <reaction evidence="6 7">
        <text>[thioredoxin]-disulfide + L-methionine + H2O = L-methionine (S)-S-oxide + [thioredoxin]-dithiol</text>
        <dbReference type="Rhea" id="RHEA:19993"/>
        <dbReference type="Rhea" id="RHEA-COMP:10698"/>
        <dbReference type="Rhea" id="RHEA-COMP:10700"/>
        <dbReference type="ChEBI" id="CHEBI:15377"/>
        <dbReference type="ChEBI" id="CHEBI:29950"/>
        <dbReference type="ChEBI" id="CHEBI:50058"/>
        <dbReference type="ChEBI" id="CHEBI:57844"/>
        <dbReference type="ChEBI" id="CHEBI:58772"/>
        <dbReference type="EC" id="1.8.4.11"/>
    </reaction>
</comment>
<comment type="similarity">
    <text evidence="7">Belongs to the MsrA Met sulfoxide reductase family.</text>
</comment>
<comment type="catalytic activity">
    <reaction evidence="4 7">
        <text>L-methionyl-[protein] + [thioredoxin]-disulfide + H2O = L-methionyl-(S)-S-oxide-[protein] + [thioredoxin]-dithiol</text>
        <dbReference type="Rhea" id="RHEA:14217"/>
        <dbReference type="Rhea" id="RHEA-COMP:10698"/>
        <dbReference type="Rhea" id="RHEA-COMP:10700"/>
        <dbReference type="Rhea" id="RHEA-COMP:12313"/>
        <dbReference type="Rhea" id="RHEA-COMP:12315"/>
        <dbReference type="ChEBI" id="CHEBI:15377"/>
        <dbReference type="ChEBI" id="CHEBI:16044"/>
        <dbReference type="ChEBI" id="CHEBI:29950"/>
        <dbReference type="ChEBI" id="CHEBI:44120"/>
        <dbReference type="ChEBI" id="CHEBI:50058"/>
        <dbReference type="EC" id="1.8.4.11"/>
    </reaction>
</comment>
<sequence length="477" mass="54334" precursor="true">MKTKKINSLVFSLLLILSIITGCSAEKNKMPAQDKIIEDFSGGSGGWEFISDDVMGGLSTGRMQMSRDADEASLKMTGRVSLENNGGFIQVRRKIAEKGRYFDASGFAGVRIRVKGDGHDYAVHLRSRATWLPWQYYEAKFKTTGQWQTVELAFEKFEPYFLKSRLNTAKLKTIAIVAIKEAFEPEIEIKEISFYVDRMYNKLTPEEERIIIGKGTERPFSGKFYMHFEDGCYVCRRCGAKLFESGSKFKSECGWPSFDDSIPEAVKRKRDADGVRTEILCANCGGHLGHVFNGEGLTEKNTRYCVNSLSMDFEPVTGRAIFAAGCFWGVEHYFKKQDGVISTTVGYIGGNVENPTYKQVCYEDTGHAEALLVEYDPDKTGYEQLAKLFFEIHDFTQLNRQGPDIGEQYRSAVFYTDQTQKQTAQKLIDRLKSMGYDVKTSLEEAGEFYEAEDYHQDYYEKTGKQPYCHSRRIIFDQ</sequence>
<dbReference type="NCBIfam" id="TIGR00357">
    <property type="entry name" value="peptide-methionine (R)-S-oxide reductase MsrB"/>
    <property type="match status" value="1"/>
</dbReference>
<dbReference type="Pfam" id="PF01625">
    <property type="entry name" value="PMSR"/>
    <property type="match status" value="1"/>
</dbReference>
<dbReference type="InterPro" id="IPR002569">
    <property type="entry name" value="Met_Sox_Rdtase_MsrA_dom"/>
</dbReference>
<dbReference type="InterPro" id="IPR008979">
    <property type="entry name" value="Galactose-bd-like_sf"/>
</dbReference>
<dbReference type="GO" id="GO:0033744">
    <property type="term" value="F:L-methionine:thioredoxin-disulfide S-oxidoreductase activity"/>
    <property type="evidence" value="ECO:0007669"/>
    <property type="project" value="RHEA"/>
</dbReference>
<evidence type="ECO:0000259" key="9">
    <source>
        <dbReference type="PROSITE" id="PS51790"/>
    </source>
</evidence>
<dbReference type="SUPFAM" id="SSF55068">
    <property type="entry name" value="Peptide methionine sulfoxide reductase"/>
    <property type="match status" value="1"/>
</dbReference>
<keyword evidence="8" id="KW-0732">Signal</keyword>
<dbReference type="PANTHER" id="PTHR43774:SF1">
    <property type="entry name" value="PEPTIDE METHIONINE SULFOXIDE REDUCTASE MSRA 2"/>
    <property type="match status" value="1"/>
</dbReference>
<dbReference type="Proteomes" id="UP000188181">
    <property type="component" value="Chromosome"/>
</dbReference>
<feature type="domain" description="MsrB" evidence="9">
    <location>
        <begin position="196"/>
        <end position="316"/>
    </location>
</feature>
<keyword evidence="2" id="KW-0511">Multifunctional enzyme</keyword>
<dbReference type="HAMAP" id="MF_01401">
    <property type="entry name" value="MsrA"/>
    <property type="match status" value="1"/>
</dbReference>
<evidence type="ECO:0000313" key="11">
    <source>
        <dbReference type="Proteomes" id="UP000188181"/>
    </source>
</evidence>
<dbReference type="NCBIfam" id="NF004042">
    <property type="entry name" value="PRK05550.1"/>
    <property type="match status" value="1"/>
</dbReference>
<evidence type="ECO:0000256" key="8">
    <source>
        <dbReference type="SAM" id="SignalP"/>
    </source>
</evidence>
<evidence type="ECO:0000256" key="5">
    <source>
        <dbReference type="ARBA" id="ARBA00048488"/>
    </source>
</evidence>
<dbReference type="PROSITE" id="PS51257">
    <property type="entry name" value="PROKAR_LIPOPROTEIN"/>
    <property type="match status" value="1"/>
</dbReference>
<evidence type="ECO:0000313" key="10">
    <source>
        <dbReference type="EMBL" id="AQQ71544.1"/>
    </source>
</evidence>
<dbReference type="Gene3D" id="3.30.1060.10">
    <property type="entry name" value="Peptide methionine sulphoxide reductase MsrA"/>
    <property type="match status" value="1"/>
</dbReference>
<evidence type="ECO:0000256" key="3">
    <source>
        <dbReference type="ARBA" id="ARBA00024679"/>
    </source>
</evidence>
<feature type="chain" id="PRO_5012546579" description="Peptide methionine sulfoxide reductase MsrA" evidence="8">
    <location>
        <begin position="25"/>
        <end position="477"/>
    </location>
</feature>